<dbReference type="Proteomes" id="UP000485562">
    <property type="component" value="Unassembled WGS sequence"/>
</dbReference>
<evidence type="ECO:0000256" key="4">
    <source>
        <dbReference type="RuleBase" id="RU362026"/>
    </source>
</evidence>
<feature type="domain" description="DNA methylase N-4/N-6" evidence="5">
    <location>
        <begin position="64"/>
        <end position="287"/>
    </location>
</feature>
<dbReference type="PROSITE" id="PS00092">
    <property type="entry name" value="N6_MTASE"/>
    <property type="match status" value="1"/>
</dbReference>
<proteinExistence type="inferred from homology"/>
<dbReference type="EC" id="2.1.1.-" evidence="4"/>
<evidence type="ECO:0000256" key="2">
    <source>
        <dbReference type="ARBA" id="ARBA00022603"/>
    </source>
</evidence>
<dbReference type="InterPro" id="IPR002052">
    <property type="entry name" value="DNA_methylase_N6_adenine_CS"/>
</dbReference>
<sequence>MKNITKEKIRAQRNHTIILTNQDIFRLKNKLIIPEKTMSVEEITNKTIYFDLFKTLEFLPEKFVDLLFIDPPYNLTKQFNFSRFKEMPSDKYEEWIDSWLGPLCKILKTTASVYICCDWKSSSAIFRVMSRYFKVRNRITWEREKGRGARTNWKNCSEDIWFGTVSDRFVFNPDAVMLKRRVVAPYRDAKGNPKDWSKEENGNYRLTYPSNLWTDLTVPFWSMSENTDHPTQKPEKLLAKIILASSKIGDFVFDPFLGSGTTSVVARKLNRRYAGVEIDEFYCCLSEKRLEMADRDKSIQGYINGVFWERNSLNDQQKTKDCKIPGNLLFPDDREIN</sequence>
<accession>A0A1V6CB10</accession>
<comment type="caution">
    <text evidence="6">The sequence shown here is derived from an EMBL/GenBank/DDBJ whole genome shotgun (WGS) entry which is preliminary data.</text>
</comment>
<name>A0A1V6CB10_UNCT6</name>
<dbReference type="GO" id="GO:0032259">
    <property type="term" value="P:methylation"/>
    <property type="evidence" value="ECO:0007669"/>
    <property type="project" value="UniProtKB-KW"/>
</dbReference>
<dbReference type="AlphaFoldDB" id="A0A1V6CB10"/>
<reference evidence="6" key="1">
    <citation type="submission" date="2017-02" db="EMBL/GenBank/DDBJ databases">
        <title>Delving into the versatile metabolic prowess of the omnipresent phylum Bacteroidetes.</title>
        <authorList>
            <person name="Nobu M.K."/>
            <person name="Mei R."/>
            <person name="Narihiro T."/>
            <person name="Kuroda K."/>
            <person name="Liu W.-T."/>
        </authorList>
    </citation>
    <scope>NUCLEOTIDE SEQUENCE</scope>
    <source>
        <strain evidence="6">ADurb.Bin131</strain>
    </source>
</reference>
<dbReference type="PANTHER" id="PTHR13370">
    <property type="entry name" value="RNA METHYLASE-RELATED"/>
    <property type="match status" value="1"/>
</dbReference>
<dbReference type="Gene3D" id="3.40.50.150">
    <property type="entry name" value="Vaccinia Virus protein VP39"/>
    <property type="match status" value="1"/>
</dbReference>
<dbReference type="SUPFAM" id="SSF53335">
    <property type="entry name" value="S-adenosyl-L-methionine-dependent methyltransferases"/>
    <property type="match status" value="1"/>
</dbReference>
<dbReference type="InterPro" id="IPR029063">
    <property type="entry name" value="SAM-dependent_MTases_sf"/>
</dbReference>
<dbReference type="PANTHER" id="PTHR13370:SF3">
    <property type="entry name" value="TRNA (GUANINE(10)-N2)-METHYLTRANSFERASE HOMOLOG"/>
    <property type="match status" value="1"/>
</dbReference>
<dbReference type="EMBL" id="MWDQ01000052">
    <property type="protein sequence ID" value="OQB74102.1"/>
    <property type="molecule type" value="Genomic_DNA"/>
</dbReference>
<organism evidence="6">
    <name type="scientific">candidate division TA06 bacterium ADurb.Bin131</name>
    <dbReference type="NCBI Taxonomy" id="1852827"/>
    <lineage>
        <taxon>Bacteria</taxon>
        <taxon>Bacteria division TA06</taxon>
    </lineage>
</organism>
<keyword evidence="2 6" id="KW-0489">Methyltransferase</keyword>
<evidence type="ECO:0000256" key="3">
    <source>
        <dbReference type="ARBA" id="ARBA00022679"/>
    </source>
</evidence>
<dbReference type="Pfam" id="PF01555">
    <property type="entry name" value="N6_N4_Mtase"/>
    <property type="match status" value="1"/>
</dbReference>
<dbReference type="GO" id="GO:0003677">
    <property type="term" value="F:DNA binding"/>
    <property type="evidence" value="ECO:0007669"/>
    <property type="project" value="InterPro"/>
</dbReference>
<comment type="similarity">
    <text evidence="1 4">Belongs to the N(4)/N(6)-methyltransferase family.</text>
</comment>
<dbReference type="InterPro" id="IPR002941">
    <property type="entry name" value="DNA_methylase_N4/N6"/>
</dbReference>
<dbReference type="GO" id="GO:0008170">
    <property type="term" value="F:N-methyltransferase activity"/>
    <property type="evidence" value="ECO:0007669"/>
    <property type="project" value="InterPro"/>
</dbReference>
<protein>
    <recommendedName>
        <fullName evidence="4">Methyltransferase</fullName>
        <ecNumber evidence="4">2.1.1.-</ecNumber>
    </recommendedName>
</protein>
<dbReference type="GO" id="GO:0005737">
    <property type="term" value="C:cytoplasm"/>
    <property type="evidence" value="ECO:0007669"/>
    <property type="project" value="TreeGrafter"/>
</dbReference>
<evidence type="ECO:0000313" key="6">
    <source>
        <dbReference type="EMBL" id="OQB74102.1"/>
    </source>
</evidence>
<evidence type="ECO:0000259" key="5">
    <source>
        <dbReference type="Pfam" id="PF01555"/>
    </source>
</evidence>
<dbReference type="PRINTS" id="PR00508">
    <property type="entry name" value="S21N4MTFRASE"/>
</dbReference>
<dbReference type="InterPro" id="IPR001091">
    <property type="entry name" value="RM_Methyltransferase"/>
</dbReference>
<evidence type="ECO:0000256" key="1">
    <source>
        <dbReference type="ARBA" id="ARBA00006594"/>
    </source>
</evidence>
<keyword evidence="3 6" id="KW-0808">Transferase</keyword>
<gene>
    <name evidence="6" type="primary">yhdJ</name>
    <name evidence="6" type="ORF">BWX89_00668</name>
</gene>